<evidence type="ECO:0000313" key="3">
    <source>
        <dbReference type="Proteomes" id="UP001152320"/>
    </source>
</evidence>
<dbReference type="EMBL" id="JAIZAY010000016">
    <property type="protein sequence ID" value="KAJ8027296.1"/>
    <property type="molecule type" value="Genomic_DNA"/>
</dbReference>
<name>A0A9Q1BIN1_HOLLE</name>
<comment type="caution">
    <text evidence="2">The sequence shown here is derived from an EMBL/GenBank/DDBJ whole genome shotgun (WGS) entry which is preliminary data.</text>
</comment>
<dbReference type="AlphaFoldDB" id="A0A9Q1BIN1"/>
<protein>
    <submittedName>
        <fullName evidence="2">Uncharacterized protein</fullName>
    </submittedName>
</protein>
<evidence type="ECO:0000256" key="1">
    <source>
        <dbReference type="SAM" id="MobiDB-lite"/>
    </source>
</evidence>
<accession>A0A9Q1BIN1</accession>
<dbReference type="Proteomes" id="UP001152320">
    <property type="component" value="Chromosome 16"/>
</dbReference>
<proteinExistence type="predicted"/>
<reference evidence="2" key="1">
    <citation type="submission" date="2021-10" db="EMBL/GenBank/DDBJ databases">
        <title>Tropical sea cucumber genome reveals ecological adaptation and Cuvierian tubules defense mechanism.</title>
        <authorList>
            <person name="Chen T."/>
        </authorList>
    </citation>
    <scope>NUCLEOTIDE SEQUENCE</scope>
    <source>
        <strain evidence="2">Nanhai2018</strain>
        <tissue evidence="2">Muscle</tissue>
    </source>
</reference>
<organism evidence="2 3">
    <name type="scientific">Holothuria leucospilota</name>
    <name type="common">Black long sea cucumber</name>
    <name type="synonym">Mertensiothuria leucospilota</name>
    <dbReference type="NCBI Taxonomy" id="206669"/>
    <lineage>
        <taxon>Eukaryota</taxon>
        <taxon>Metazoa</taxon>
        <taxon>Echinodermata</taxon>
        <taxon>Eleutherozoa</taxon>
        <taxon>Echinozoa</taxon>
        <taxon>Holothuroidea</taxon>
        <taxon>Aspidochirotacea</taxon>
        <taxon>Aspidochirotida</taxon>
        <taxon>Holothuriidae</taxon>
        <taxon>Holothuria</taxon>
    </lineage>
</organism>
<feature type="region of interest" description="Disordered" evidence="1">
    <location>
        <begin position="20"/>
        <end position="62"/>
    </location>
</feature>
<gene>
    <name evidence="2" type="ORF">HOLleu_32405</name>
</gene>
<sequence length="62" mass="7184">MREARVRFPGRVIPKTLKMEPTAVVRDAPHKQWSKGKQASEPQLEKRPWPARPEPSGWKLVL</sequence>
<keyword evidence="3" id="KW-1185">Reference proteome</keyword>
<evidence type="ECO:0000313" key="2">
    <source>
        <dbReference type="EMBL" id="KAJ8027296.1"/>
    </source>
</evidence>